<evidence type="ECO:0000313" key="2">
    <source>
        <dbReference type="Proteomes" id="UP001162541"/>
    </source>
</evidence>
<evidence type="ECO:0000313" key="1">
    <source>
        <dbReference type="EMBL" id="BBN13732.1"/>
    </source>
</evidence>
<name>A0AAF6BNZ8_MARPO</name>
<proteinExistence type="predicted"/>
<protein>
    <submittedName>
        <fullName evidence="1">Uncharacterized protein</fullName>
    </submittedName>
</protein>
<reference evidence="2" key="1">
    <citation type="journal article" date="2020" name="Curr. Biol.">
        <title>Chromatin organization in early land plants reveals an ancestral association between H3K27me3, transposons, and constitutive heterochromatin.</title>
        <authorList>
            <person name="Montgomery S.A."/>
            <person name="Tanizawa Y."/>
            <person name="Galik B."/>
            <person name="Wang N."/>
            <person name="Ito T."/>
            <person name="Mochizuki T."/>
            <person name="Akimcheva S."/>
            <person name="Bowman J.L."/>
            <person name="Cognat V."/>
            <person name="Marechal-Drouard L."/>
            <person name="Ekker H."/>
            <person name="Hong S.F."/>
            <person name="Kohchi T."/>
            <person name="Lin S.S."/>
            <person name="Liu L.D."/>
            <person name="Nakamura Y."/>
            <person name="Valeeva L.R."/>
            <person name="Shakirov E.V."/>
            <person name="Shippen D.E."/>
            <person name="Wei W.L."/>
            <person name="Yagura M."/>
            <person name="Yamaoka S."/>
            <person name="Yamato K.T."/>
            <person name="Liu C."/>
            <person name="Berger F."/>
        </authorList>
    </citation>
    <scope>NUCLEOTIDE SEQUENCE [LARGE SCALE GENOMIC DNA]</scope>
    <source>
        <strain evidence="2">Tak-1</strain>
    </source>
</reference>
<gene>
    <name evidence="1" type="ORF">Mp_6g05890</name>
</gene>
<sequence length="15" mass="1596">MKKGGDKVDSMLSVT</sequence>
<dbReference type="EMBL" id="AP019871">
    <property type="protein sequence ID" value="BBN13732.1"/>
    <property type="molecule type" value="Genomic_DNA"/>
</dbReference>
<accession>A0AAF6BNZ8</accession>
<organism evidence="1 2">
    <name type="scientific">Marchantia polymorpha subsp. ruderalis</name>
    <dbReference type="NCBI Taxonomy" id="1480154"/>
    <lineage>
        <taxon>Eukaryota</taxon>
        <taxon>Viridiplantae</taxon>
        <taxon>Streptophyta</taxon>
        <taxon>Embryophyta</taxon>
        <taxon>Marchantiophyta</taxon>
        <taxon>Marchantiopsida</taxon>
        <taxon>Marchantiidae</taxon>
        <taxon>Marchantiales</taxon>
        <taxon>Marchantiaceae</taxon>
        <taxon>Marchantia</taxon>
    </lineage>
</organism>
<dbReference type="Proteomes" id="UP001162541">
    <property type="component" value="Chromosome 6"/>
</dbReference>